<dbReference type="SMART" id="SM00209">
    <property type="entry name" value="TSP1"/>
    <property type="match status" value="1"/>
</dbReference>
<protein>
    <recommendedName>
        <fullName evidence="4">Spondin-like TSP1 domain-containing protein</fullName>
    </recommendedName>
</protein>
<keyword evidence="3" id="KW-0325">Glycoprotein</keyword>
<accession>A0A7R9IM65</accession>
<name>A0A7R9IM65_9NEOP</name>
<dbReference type="FunFam" id="2.20.100.10:FF:000026">
    <property type="entry name" value="Spondin 1"/>
    <property type="match status" value="1"/>
</dbReference>
<dbReference type="InterPro" id="IPR044004">
    <property type="entry name" value="TSP1_spondin_dom"/>
</dbReference>
<dbReference type="SUPFAM" id="SSF82895">
    <property type="entry name" value="TSP-1 type 1 repeat"/>
    <property type="match status" value="1"/>
</dbReference>
<dbReference type="GO" id="GO:0007155">
    <property type="term" value="P:cell adhesion"/>
    <property type="evidence" value="ECO:0007669"/>
    <property type="project" value="TreeGrafter"/>
</dbReference>
<dbReference type="AlphaFoldDB" id="A0A7R9IM65"/>
<sequence length="235" mass="27028">MASLVLADRALAILEVASVCTRTKRHGRYLGGWFSSPNWLKEYELSEVFHRSEDERHYDVINMDDLGPRRANLDNNEIQTQIEEERREQEMALLAQQQHKTTTTIVPLTPTTSHSLAPTPSSPLRDLLLPGGNKDAILNSIVQTYKGAKDQSPRKKYHGKFRKNMRKIRPPRDCRVSEWSPWSTCSKSCGIGEMQRQRQVLKHARRGGKVCPPLVENKWCGSARTCSQHYFDWKK</sequence>
<dbReference type="Pfam" id="PF19028">
    <property type="entry name" value="TSP1_spondin"/>
    <property type="match status" value="1"/>
</dbReference>
<dbReference type="InterPro" id="IPR000884">
    <property type="entry name" value="TSP1_rpt"/>
</dbReference>
<reference evidence="5" key="1">
    <citation type="submission" date="2020-11" db="EMBL/GenBank/DDBJ databases">
        <authorList>
            <person name="Tran Van P."/>
        </authorList>
    </citation>
    <scope>NUCLEOTIDE SEQUENCE</scope>
</reference>
<gene>
    <name evidence="5" type="ORF">TTEB3V08_LOCUS8855</name>
</gene>
<evidence type="ECO:0000256" key="1">
    <source>
        <dbReference type="ARBA" id="ARBA00022729"/>
    </source>
</evidence>
<keyword evidence="2" id="KW-1015">Disulfide bond</keyword>
<dbReference type="PANTHER" id="PTHR11311">
    <property type="entry name" value="SPONDIN"/>
    <property type="match status" value="1"/>
</dbReference>
<proteinExistence type="predicted"/>
<dbReference type="Gene3D" id="2.20.100.10">
    <property type="entry name" value="Thrombospondin type-1 (TSP1) repeat"/>
    <property type="match status" value="1"/>
</dbReference>
<evidence type="ECO:0000256" key="2">
    <source>
        <dbReference type="ARBA" id="ARBA00023157"/>
    </source>
</evidence>
<evidence type="ECO:0000313" key="5">
    <source>
        <dbReference type="EMBL" id="CAD7460939.1"/>
    </source>
</evidence>
<dbReference type="GO" id="GO:0031012">
    <property type="term" value="C:extracellular matrix"/>
    <property type="evidence" value="ECO:0007669"/>
    <property type="project" value="TreeGrafter"/>
</dbReference>
<dbReference type="PANTHER" id="PTHR11311:SF15">
    <property type="entry name" value="SPONDIN-2"/>
    <property type="match status" value="1"/>
</dbReference>
<feature type="domain" description="Spondin-like TSP1" evidence="4">
    <location>
        <begin position="174"/>
        <end position="224"/>
    </location>
</feature>
<dbReference type="InterPro" id="IPR051418">
    <property type="entry name" value="Spondin/Thrombospondin_T1"/>
</dbReference>
<evidence type="ECO:0000256" key="3">
    <source>
        <dbReference type="ARBA" id="ARBA00023180"/>
    </source>
</evidence>
<dbReference type="PROSITE" id="PS50092">
    <property type="entry name" value="TSP1"/>
    <property type="match status" value="1"/>
</dbReference>
<dbReference type="InterPro" id="IPR036383">
    <property type="entry name" value="TSP1_rpt_sf"/>
</dbReference>
<dbReference type="EMBL" id="OE004185">
    <property type="protein sequence ID" value="CAD7460939.1"/>
    <property type="molecule type" value="Genomic_DNA"/>
</dbReference>
<organism evidence="5">
    <name type="scientific">Timema tahoe</name>
    <dbReference type="NCBI Taxonomy" id="61484"/>
    <lineage>
        <taxon>Eukaryota</taxon>
        <taxon>Metazoa</taxon>
        <taxon>Ecdysozoa</taxon>
        <taxon>Arthropoda</taxon>
        <taxon>Hexapoda</taxon>
        <taxon>Insecta</taxon>
        <taxon>Pterygota</taxon>
        <taxon>Neoptera</taxon>
        <taxon>Polyneoptera</taxon>
        <taxon>Phasmatodea</taxon>
        <taxon>Timematodea</taxon>
        <taxon>Timematoidea</taxon>
        <taxon>Timematidae</taxon>
        <taxon>Timema</taxon>
    </lineage>
</organism>
<keyword evidence="1" id="KW-0732">Signal</keyword>
<evidence type="ECO:0000259" key="4">
    <source>
        <dbReference type="Pfam" id="PF19028"/>
    </source>
</evidence>